<dbReference type="InterPro" id="IPR044005">
    <property type="entry name" value="DZR_2"/>
</dbReference>
<dbReference type="SUPFAM" id="SSF53271">
    <property type="entry name" value="PRTase-like"/>
    <property type="match status" value="1"/>
</dbReference>
<proteinExistence type="inferred from homology"/>
<evidence type="ECO:0000256" key="1">
    <source>
        <dbReference type="ARBA" id="ARBA00008007"/>
    </source>
</evidence>
<dbReference type="Pfam" id="PF00156">
    <property type="entry name" value="Pribosyltran"/>
    <property type="match status" value="1"/>
</dbReference>
<dbReference type="InterPro" id="IPR051910">
    <property type="entry name" value="ComF/GntX_DNA_util-trans"/>
</dbReference>
<protein>
    <submittedName>
        <fullName evidence="4">Phosphoribosyltransferase</fullName>
    </submittedName>
</protein>
<dbReference type="AlphaFoldDB" id="A0A2G9ZKF1"/>
<keyword evidence="4" id="KW-0328">Glycosyltransferase</keyword>
<evidence type="ECO:0000313" key="4">
    <source>
        <dbReference type="EMBL" id="PIP33622.1"/>
    </source>
</evidence>
<dbReference type="PANTHER" id="PTHR47505">
    <property type="entry name" value="DNA UTILIZATION PROTEIN YHGH"/>
    <property type="match status" value="1"/>
</dbReference>
<dbReference type="Gene3D" id="3.40.50.2020">
    <property type="match status" value="1"/>
</dbReference>
<evidence type="ECO:0000313" key="5">
    <source>
        <dbReference type="Proteomes" id="UP000230729"/>
    </source>
</evidence>
<accession>A0A2G9ZKF1</accession>
<keyword evidence="4" id="KW-0808">Transferase</keyword>
<comment type="similarity">
    <text evidence="1">Belongs to the ComF/GntX family.</text>
</comment>
<dbReference type="PANTHER" id="PTHR47505:SF1">
    <property type="entry name" value="DNA UTILIZATION PROTEIN YHGH"/>
    <property type="match status" value="1"/>
</dbReference>
<organism evidence="4 5">
    <name type="scientific">Candidatus Falkowbacteria bacterium CG23_combo_of_CG06-09_8_20_14_all_49_15</name>
    <dbReference type="NCBI Taxonomy" id="1974572"/>
    <lineage>
        <taxon>Bacteria</taxon>
        <taxon>Candidatus Falkowiibacteriota</taxon>
    </lineage>
</organism>
<evidence type="ECO:0000259" key="2">
    <source>
        <dbReference type="Pfam" id="PF00156"/>
    </source>
</evidence>
<dbReference type="InterPro" id="IPR000836">
    <property type="entry name" value="PRTase_dom"/>
</dbReference>
<sequence>MIFSRIIAIGSACRDFIIDLLFPAACLGCGRSGAWLCPACRRGLRPADHDCPHCQRPEPNGQFCPACAPAFHFRGLWAAGDYSQPLMAQLIKSLKYHNIRELADILADLMAEQAKEIAGRTDFYPNQAGRAPLLVPVPLHPKRQRQRGFNQAELLAEKLRDKLAWSTDASHLVRVQSAGAQAKLSGAARAKNLRGAFVWRGDGLAGQNIILVDDVATTGTTLNECAAVLKKAGAGEIWGLVAAK</sequence>
<dbReference type="InterPro" id="IPR029057">
    <property type="entry name" value="PRTase-like"/>
</dbReference>
<dbReference type="CDD" id="cd06223">
    <property type="entry name" value="PRTases_typeI"/>
    <property type="match status" value="1"/>
</dbReference>
<dbReference type="GO" id="GO:0016757">
    <property type="term" value="F:glycosyltransferase activity"/>
    <property type="evidence" value="ECO:0007669"/>
    <property type="project" value="UniProtKB-KW"/>
</dbReference>
<name>A0A2G9ZKF1_9BACT</name>
<gene>
    <name evidence="4" type="ORF">COX22_03340</name>
</gene>
<comment type="caution">
    <text evidence="4">The sequence shown here is derived from an EMBL/GenBank/DDBJ whole genome shotgun (WGS) entry which is preliminary data.</text>
</comment>
<feature type="domain" description="Double zinc ribbon" evidence="3">
    <location>
        <begin position="17"/>
        <end position="68"/>
    </location>
</feature>
<reference evidence="4 5" key="1">
    <citation type="submission" date="2017-09" db="EMBL/GenBank/DDBJ databases">
        <title>Depth-based differentiation of microbial function through sediment-hosted aquifers and enrichment of novel symbionts in the deep terrestrial subsurface.</title>
        <authorList>
            <person name="Probst A.J."/>
            <person name="Ladd B."/>
            <person name="Jarett J.K."/>
            <person name="Geller-Mcgrath D.E."/>
            <person name="Sieber C.M."/>
            <person name="Emerson J.B."/>
            <person name="Anantharaman K."/>
            <person name="Thomas B.C."/>
            <person name="Malmstrom R."/>
            <person name="Stieglmeier M."/>
            <person name="Klingl A."/>
            <person name="Woyke T."/>
            <person name="Ryan C.M."/>
            <person name="Banfield J.F."/>
        </authorList>
    </citation>
    <scope>NUCLEOTIDE SEQUENCE [LARGE SCALE GENOMIC DNA]</scope>
    <source>
        <strain evidence="4">CG23_combo_of_CG06-09_8_20_14_all_49_15</strain>
    </source>
</reference>
<dbReference type="Pfam" id="PF18912">
    <property type="entry name" value="DZR_2"/>
    <property type="match status" value="1"/>
</dbReference>
<feature type="domain" description="Phosphoribosyltransferase" evidence="2">
    <location>
        <begin position="203"/>
        <end position="237"/>
    </location>
</feature>
<evidence type="ECO:0000259" key="3">
    <source>
        <dbReference type="Pfam" id="PF18912"/>
    </source>
</evidence>
<dbReference type="Proteomes" id="UP000230729">
    <property type="component" value="Unassembled WGS sequence"/>
</dbReference>
<dbReference type="EMBL" id="PCSD01000081">
    <property type="protein sequence ID" value="PIP33622.1"/>
    <property type="molecule type" value="Genomic_DNA"/>
</dbReference>